<dbReference type="Proteomes" id="UP000053958">
    <property type="component" value="Unassembled WGS sequence"/>
</dbReference>
<comment type="caution">
    <text evidence="2">The sequence shown here is derived from an EMBL/GenBank/DDBJ whole genome shotgun (WGS) entry which is preliminary data.</text>
</comment>
<organism evidence="2 3">
    <name type="scientific">Rasamsonia emersonii (strain ATCC 16479 / CBS 393.64 / IMI 116815)</name>
    <dbReference type="NCBI Taxonomy" id="1408163"/>
    <lineage>
        <taxon>Eukaryota</taxon>
        <taxon>Fungi</taxon>
        <taxon>Dikarya</taxon>
        <taxon>Ascomycota</taxon>
        <taxon>Pezizomycotina</taxon>
        <taxon>Eurotiomycetes</taxon>
        <taxon>Eurotiomycetidae</taxon>
        <taxon>Eurotiales</taxon>
        <taxon>Trichocomaceae</taxon>
        <taxon>Rasamsonia</taxon>
    </lineage>
</organism>
<feature type="region of interest" description="Disordered" evidence="1">
    <location>
        <begin position="49"/>
        <end position="79"/>
    </location>
</feature>
<feature type="region of interest" description="Disordered" evidence="1">
    <location>
        <begin position="97"/>
        <end position="207"/>
    </location>
</feature>
<sequence>MQDEIPVSTGSYMPTCHDSVSSQGDRVHDVGSPIAVRHGIDSANIPLSSCSSGKVIDHGNSEPEDHTDEAHVDASELGQDTAYSSRVLNLIQPAEKQSISQLDTEGSPRDLRTHSSLAVGLPMSQPIQSGSKEARRRRTDCTAKRKSCRSCHSRSAESDGPRDDNYIDRTDGFVQPQIATQKKEERINRVRQRDEERDGGIVTGGDE</sequence>
<proteinExistence type="predicted"/>
<dbReference type="EMBL" id="LASV01000737">
    <property type="protein sequence ID" value="KKA16741.1"/>
    <property type="molecule type" value="Genomic_DNA"/>
</dbReference>
<evidence type="ECO:0000313" key="2">
    <source>
        <dbReference type="EMBL" id="KKA16741.1"/>
    </source>
</evidence>
<gene>
    <name evidence="2" type="ORF">T310_9642</name>
</gene>
<feature type="compositionally biased region" description="Basic and acidic residues" evidence="1">
    <location>
        <begin position="154"/>
        <end position="171"/>
    </location>
</feature>
<keyword evidence="3" id="KW-1185">Reference proteome</keyword>
<evidence type="ECO:0000313" key="3">
    <source>
        <dbReference type="Proteomes" id="UP000053958"/>
    </source>
</evidence>
<dbReference type="AlphaFoldDB" id="A0A0F4YFP0"/>
<reference evidence="2 3" key="1">
    <citation type="submission" date="2015-04" db="EMBL/GenBank/DDBJ databases">
        <authorList>
            <person name="Heijne W.H."/>
            <person name="Fedorova N.D."/>
            <person name="Nierman W.C."/>
            <person name="Vollebregt A.W."/>
            <person name="Zhao Z."/>
            <person name="Wu L."/>
            <person name="Kumar M."/>
            <person name="Stam H."/>
            <person name="van den Berg M.A."/>
            <person name="Pel H.J."/>
        </authorList>
    </citation>
    <scope>NUCLEOTIDE SEQUENCE [LARGE SCALE GENOMIC DNA]</scope>
    <source>
        <strain evidence="2 3">CBS 393.64</strain>
    </source>
</reference>
<dbReference type="RefSeq" id="XP_013323353.1">
    <property type="nucleotide sequence ID" value="XM_013467899.1"/>
</dbReference>
<feature type="compositionally biased region" description="Polar residues" evidence="1">
    <location>
        <begin position="8"/>
        <end position="24"/>
    </location>
</feature>
<feature type="compositionally biased region" description="Basic residues" evidence="1">
    <location>
        <begin position="134"/>
        <end position="152"/>
    </location>
</feature>
<name>A0A0F4YFP0_RASE3</name>
<feature type="compositionally biased region" description="Basic and acidic residues" evidence="1">
    <location>
        <begin position="55"/>
        <end position="74"/>
    </location>
</feature>
<accession>A0A0F4YFP0</accession>
<feature type="compositionally biased region" description="Basic and acidic residues" evidence="1">
    <location>
        <begin position="181"/>
        <end position="199"/>
    </location>
</feature>
<feature type="region of interest" description="Disordered" evidence="1">
    <location>
        <begin position="1"/>
        <end position="29"/>
    </location>
</feature>
<evidence type="ECO:0000256" key="1">
    <source>
        <dbReference type="SAM" id="MobiDB-lite"/>
    </source>
</evidence>
<dbReference type="GeneID" id="25321574"/>
<protein>
    <submittedName>
        <fullName evidence="2">Uncharacterized protein</fullName>
    </submittedName>
</protein>